<feature type="domain" description="Cyclin-dependent kinase inhibitor" evidence="7">
    <location>
        <begin position="37"/>
        <end position="71"/>
    </location>
</feature>
<reference evidence="8 9" key="1">
    <citation type="journal article" date="2015" name="Genome Biol.">
        <title>Comparative genomics of Steinernema reveals deeply conserved gene regulatory networks.</title>
        <authorList>
            <person name="Dillman A.R."/>
            <person name="Macchietto M."/>
            <person name="Porter C.F."/>
            <person name="Rogers A."/>
            <person name="Williams B."/>
            <person name="Antoshechkin I."/>
            <person name="Lee M.M."/>
            <person name="Goodwin Z."/>
            <person name="Lu X."/>
            <person name="Lewis E.E."/>
            <person name="Goodrich-Blair H."/>
            <person name="Stock S.P."/>
            <person name="Adams B.J."/>
            <person name="Sternberg P.W."/>
            <person name="Mortazavi A."/>
        </authorList>
    </citation>
    <scope>NUCLEOTIDE SEQUENCE [LARGE SCALE GENOMIC DNA]</scope>
    <source>
        <strain evidence="8 9">ALL</strain>
    </source>
</reference>
<dbReference type="Proteomes" id="UP000298663">
    <property type="component" value="Chromosome X"/>
</dbReference>
<comment type="subcellular location">
    <subcellularLocation>
        <location evidence="1">Nucleus</location>
    </subcellularLocation>
</comment>
<keyword evidence="9" id="KW-1185">Reference proteome</keyword>
<dbReference type="InterPro" id="IPR003175">
    <property type="entry name" value="CDI_dom"/>
</dbReference>
<reference evidence="8 9" key="2">
    <citation type="journal article" date="2019" name="G3 (Bethesda)">
        <title>Hybrid Assembly of the Genome of the Entomopathogenic Nematode Steinernema carpocapsae Identifies the X-Chromosome.</title>
        <authorList>
            <person name="Serra L."/>
            <person name="Macchietto M."/>
            <person name="Macias-Munoz A."/>
            <person name="McGill C.J."/>
            <person name="Rodriguez I.M."/>
            <person name="Rodriguez B."/>
            <person name="Murad R."/>
            <person name="Mortazavi A."/>
        </authorList>
    </citation>
    <scope>NUCLEOTIDE SEQUENCE [LARGE SCALE GENOMIC DNA]</scope>
    <source>
        <strain evidence="8 9">ALL</strain>
    </source>
</reference>
<feature type="region of interest" description="Disordered" evidence="6">
    <location>
        <begin position="155"/>
        <end position="182"/>
    </location>
</feature>
<protein>
    <recommendedName>
        <fullName evidence="7">Cyclin-dependent kinase inhibitor domain-containing protein</fullName>
    </recommendedName>
</protein>
<dbReference type="InterPro" id="IPR044898">
    <property type="entry name" value="CDI_dom_sf"/>
</dbReference>
<name>A0A4U8UPJ1_STECR</name>
<comment type="caution">
    <text evidence="8">The sequence shown here is derived from an EMBL/GenBank/DDBJ whole genome shotgun (WGS) entry which is preliminary data.</text>
</comment>
<dbReference type="EMBL" id="CM016762">
    <property type="protein sequence ID" value="TMS34235.1"/>
    <property type="molecule type" value="Genomic_DNA"/>
</dbReference>
<dbReference type="OrthoDB" id="6373236at2759"/>
<dbReference type="PANTHER" id="PTHR10265:SF45">
    <property type="entry name" value="DACAPO"/>
    <property type="match status" value="1"/>
</dbReference>
<dbReference type="AlphaFoldDB" id="A0A4U8UPJ1"/>
<dbReference type="PANTHER" id="PTHR10265">
    <property type="entry name" value="CYCLIN-DEPENDENT KINASE INHIBITOR 1"/>
    <property type="match status" value="1"/>
</dbReference>
<gene>
    <name evidence="8" type="ORF">L596_001868</name>
</gene>
<dbReference type="GO" id="GO:0005634">
    <property type="term" value="C:nucleus"/>
    <property type="evidence" value="ECO:0007669"/>
    <property type="project" value="UniProtKB-SubCell"/>
</dbReference>
<dbReference type="Pfam" id="PF02234">
    <property type="entry name" value="CDI"/>
    <property type="match status" value="1"/>
</dbReference>
<accession>A0A4U8UPJ1</accession>
<evidence type="ECO:0000259" key="7">
    <source>
        <dbReference type="Pfam" id="PF02234"/>
    </source>
</evidence>
<comment type="similarity">
    <text evidence="2">Belongs to the CDI family.</text>
</comment>
<organism evidence="8 9">
    <name type="scientific">Steinernema carpocapsae</name>
    <name type="common">Entomopathogenic nematode</name>
    <dbReference type="NCBI Taxonomy" id="34508"/>
    <lineage>
        <taxon>Eukaryota</taxon>
        <taxon>Metazoa</taxon>
        <taxon>Ecdysozoa</taxon>
        <taxon>Nematoda</taxon>
        <taxon>Chromadorea</taxon>
        <taxon>Rhabditida</taxon>
        <taxon>Tylenchina</taxon>
        <taxon>Panagrolaimomorpha</taxon>
        <taxon>Strongyloidoidea</taxon>
        <taxon>Steinernematidae</taxon>
        <taxon>Steinernema</taxon>
    </lineage>
</organism>
<evidence type="ECO:0000313" key="9">
    <source>
        <dbReference type="Proteomes" id="UP000298663"/>
    </source>
</evidence>
<evidence type="ECO:0000256" key="6">
    <source>
        <dbReference type="SAM" id="MobiDB-lite"/>
    </source>
</evidence>
<feature type="region of interest" description="Disordered" evidence="6">
    <location>
        <begin position="81"/>
        <end position="104"/>
    </location>
</feature>
<dbReference type="EMBL" id="AZBU02000001">
    <property type="protein sequence ID" value="TMS34235.1"/>
    <property type="molecule type" value="Genomic_DNA"/>
</dbReference>
<evidence type="ECO:0000256" key="3">
    <source>
        <dbReference type="ARBA" id="ARBA00023013"/>
    </source>
</evidence>
<dbReference type="GO" id="GO:0004861">
    <property type="term" value="F:cyclin-dependent protein serine/threonine kinase inhibitor activity"/>
    <property type="evidence" value="ECO:0007669"/>
    <property type="project" value="InterPro"/>
</dbReference>
<dbReference type="Gene3D" id="4.10.365.10">
    <property type="entry name" value="p27"/>
    <property type="match status" value="1"/>
</dbReference>
<keyword evidence="3" id="KW-0649">Protein kinase inhibitor</keyword>
<evidence type="ECO:0000256" key="2">
    <source>
        <dbReference type="ARBA" id="ARBA00006726"/>
    </source>
</evidence>
<evidence type="ECO:0000256" key="4">
    <source>
        <dbReference type="ARBA" id="ARBA00023242"/>
    </source>
</evidence>
<keyword evidence="4" id="KW-0539">Nucleus</keyword>
<feature type="compositionally biased region" description="Low complexity" evidence="6">
    <location>
        <begin position="169"/>
        <end position="182"/>
    </location>
</feature>
<evidence type="ECO:0000256" key="5">
    <source>
        <dbReference type="ARBA" id="ARBA00023306"/>
    </source>
</evidence>
<dbReference type="GO" id="GO:0051726">
    <property type="term" value="P:regulation of cell cycle"/>
    <property type="evidence" value="ECO:0007669"/>
    <property type="project" value="InterPro"/>
</dbReference>
<proteinExistence type="inferred from homology"/>
<evidence type="ECO:0000256" key="1">
    <source>
        <dbReference type="ARBA" id="ARBA00004123"/>
    </source>
</evidence>
<sequence length="182" mass="20332">MVPAPPCTPRKRLFQQPVNVDESCPAKRRLFSYGCNETEVCRYVHRELKEVCKEKEAKWNFDFVKQVPLPSSSDDAYQFTAVDGSDPPPRHDSGIDTSFDAENKSPDVSVIESAPVAAVVVKKTPQRATPKKRHVPAPSAFKKEYNFRMTTYLTVRRKTHSQSPKKGRAALLSPGASPLSSQ</sequence>
<keyword evidence="5" id="KW-0131">Cell cycle</keyword>
<feature type="compositionally biased region" description="Basic residues" evidence="6">
    <location>
        <begin position="155"/>
        <end position="168"/>
    </location>
</feature>
<evidence type="ECO:0000313" key="8">
    <source>
        <dbReference type="EMBL" id="TMS34235.1"/>
    </source>
</evidence>